<gene>
    <name evidence="1" type="ORF">ETSY1_20120</name>
</gene>
<dbReference type="Proteomes" id="UP000019141">
    <property type="component" value="Unassembled WGS sequence"/>
</dbReference>
<organism evidence="1 2">
    <name type="scientific">Entotheonella factor</name>
    <dbReference type="NCBI Taxonomy" id="1429438"/>
    <lineage>
        <taxon>Bacteria</taxon>
        <taxon>Pseudomonadati</taxon>
        <taxon>Nitrospinota/Tectimicrobiota group</taxon>
        <taxon>Candidatus Tectimicrobiota</taxon>
        <taxon>Candidatus Entotheonellia</taxon>
        <taxon>Candidatus Entotheonellales</taxon>
        <taxon>Candidatus Entotheonellaceae</taxon>
        <taxon>Candidatus Entotheonella</taxon>
    </lineage>
</organism>
<dbReference type="EMBL" id="AZHW01000585">
    <property type="protein sequence ID" value="ETW98112.1"/>
    <property type="molecule type" value="Genomic_DNA"/>
</dbReference>
<sequence>MSQLVTVKSDSHLSRETVQLLVEMKHLLKQHGVAIKLADPNIVTHVLQVSESINDHAIRQGRKRLQALNPQAERPNRVYLFSSSIGRVTCGQCRKAMNVQVNPQAGILNPQVTTCECGEVLHIGKQTRQYARKPTQLEGTFALERDDNIIGEMVVENISYDGVRLRVMSCGGNIYRDDILLIQFSLDNKYRTIIREPVDVRYVQNEIIGAQFQNAYGMPKSLIEYLRS</sequence>
<keyword evidence="2" id="KW-1185">Reference proteome</keyword>
<protein>
    <recommendedName>
        <fullName evidence="3">PilZ domain-containing protein</fullName>
    </recommendedName>
</protein>
<reference evidence="1 2" key="1">
    <citation type="journal article" date="2014" name="Nature">
        <title>An environmental bacterial taxon with a large and distinct metabolic repertoire.</title>
        <authorList>
            <person name="Wilson M.C."/>
            <person name="Mori T."/>
            <person name="Ruckert C."/>
            <person name="Uria A.R."/>
            <person name="Helf M.J."/>
            <person name="Takada K."/>
            <person name="Gernert C."/>
            <person name="Steffens U.A."/>
            <person name="Heycke N."/>
            <person name="Schmitt S."/>
            <person name="Rinke C."/>
            <person name="Helfrich E.J."/>
            <person name="Brachmann A.O."/>
            <person name="Gurgui C."/>
            <person name="Wakimoto T."/>
            <person name="Kracht M."/>
            <person name="Crusemann M."/>
            <person name="Hentschel U."/>
            <person name="Abe I."/>
            <person name="Matsunaga S."/>
            <person name="Kalinowski J."/>
            <person name="Takeyama H."/>
            <person name="Piel J."/>
        </authorList>
    </citation>
    <scope>NUCLEOTIDE SEQUENCE [LARGE SCALE GENOMIC DNA]</scope>
    <source>
        <strain evidence="2">TSY1</strain>
    </source>
</reference>
<accession>W4LJE9</accession>
<evidence type="ECO:0008006" key="3">
    <source>
        <dbReference type="Google" id="ProtNLM"/>
    </source>
</evidence>
<dbReference type="AlphaFoldDB" id="W4LJE9"/>
<dbReference type="HOGENOM" id="CLU_105760_0_0_7"/>
<evidence type="ECO:0000313" key="2">
    <source>
        <dbReference type="Proteomes" id="UP000019141"/>
    </source>
</evidence>
<proteinExistence type="predicted"/>
<comment type="caution">
    <text evidence="1">The sequence shown here is derived from an EMBL/GenBank/DDBJ whole genome shotgun (WGS) entry which is preliminary data.</text>
</comment>
<dbReference type="SUPFAM" id="SSF141371">
    <property type="entry name" value="PilZ domain-like"/>
    <property type="match status" value="1"/>
</dbReference>
<evidence type="ECO:0000313" key="1">
    <source>
        <dbReference type="EMBL" id="ETW98112.1"/>
    </source>
</evidence>
<name>W4LJE9_ENTF1</name>